<proteinExistence type="predicted"/>
<gene>
    <name evidence="2" type="ORF">SAMN04488544_2842</name>
</gene>
<evidence type="ECO:0000313" key="3">
    <source>
        <dbReference type="Proteomes" id="UP000198825"/>
    </source>
</evidence>
<dbReference type="AlphaFoldDB" id="A0A1H2MW62"/>
<dbReference type="PANTHER" id="PTHR33990">
    <property type="entry name" value="PROTEIN YJDN-RELATED"/>
    <property type="match status" value="1"/>
</dbReference>
<dbReference type="STRING" id="546874.SAMN04488544_2842"/>
<dbReference type="SUPFAM" id="SSF54593">
    <property type="entry name" value="Glyoxalase/Bleomycin resistance protein/Dihydroxybiphenyl dioxygenase"/>
    <property type="match status" value="1"/>
</dbReference>
<dbReference type="OrthoDB" id="9795306at2"/>
<keyword evidence="3" id="KW-1185">Reference proteome</keyword>
<name>A0A1H2MW62_9ACTN</name>
<evidence type="ECO:0000313" key="2">
    <source>
        <dbReference type="EMBL" id="SDU97487.1"/>
    </source>
</evidence>
<dbReference type="Gene3D" id="3.10.180.10">
    <property type="entry name" value="2,3-Dihydroxybiphenyl 1,2-Dioxygenase, domain 1"/>
    <property type="match status" value="1"/>
</dbReference>
<dbReference type="InterPro" id="IPR004360">
    <property type="entry name" value="Glyas_Fos-R_dOase_dom"/>
</dbReference>
<dbReference type="InterPro" id="IPR029068">
    <property type="entry name" value="Glyas_Bleomycin-R_OHBP_Dase"/>
</dbReference>
<feature type="domain" description="Glyoxalase/fosfomycin resistance/dioxygenase" evidence="1">
    <location>
        <begin position="5"/>
        <end position="131"/>
    </location>
</feature>
<organism evidence="2 3">
    <name type="scientific">Microlunatus sagamiharensis</name>
    <dbReference type="NCBI Taxonomy" id="546874"/>
    <lineage>
        <taxon>Bacteria</taxon>
        <taxon>Bacillati</taxon>
        <taxon>Actinomycetota</taxon>
        <taxon>Actinomycetes</taxon>
        <taxon>Propionibacteriales</taxon>
        <taxon>Propionibacteriaceae</taxon>
        <taxon>Microlunatus</taxon>
    </lineage>
</organism>
<sequence length="136" mass="15064">MPSRLNPYLNFRGQAREALDFYRSVFGGEYTVTTFGEFGETPPGVEGDQVMHGQLETSMGFTLMISDVPSSMDLTPGDNITVSLSGDDVDALRGYWERLSEGGTVTFPLEKQMWGDEYGQCQDRFGIPWMVNIAGS</sequence>
<protein>
    <submittedName>
        <fullName evidence="2">PhnB protein</fullName>
    </submittedName>
</protein>
<accession>A0A1H2MW62</accession>
<dbReference type="CDD" id="cd06588">
    <property type="entry name" value="PhnB_like"/>
    <property type="match status" value="1"/>
</dbReference>
<dbReference type="PANTHER" id="PTHR33990:SF1">
    <property type="entry name" value="PROTEIN YJDN"/>
    <property type="match status" value="1"/>
</dbReference>
<dbReference type="Proteomes" id="UP000198825">
    <property type="component" value="Chromosome I"/>
</dbReference>
<dbReference type="InterPro" id="IPR028973">
    <property type="entry name" value="PhnB-like"/>
</dbReference>
<reference evidence="3" key="1">
    <citation type="submission" date="2016-10" db="EMBL/GenBank/DDBJ databases">
        <authorList>
            <person name="Varghese N."/>
            <person name="Submissions S."/>
        </authorList>
    </citation>
    <scope>NUCLEOTIDE SEQUENCE [LARGE SCALE GENOMIC DNA]</scope>
    <source>
        <strain evidence="3">DSM 21743</strain>
    </source>
</reference>
<evidence type="ECO:0000259" key="1">
    <source>
        <dbReference type="Pfam" id="PF00903"/>
    </source>
</evidence>
<dbReference type="RefSeq" id="WP_091075456.1">
    <property type="nucleotide sequence ID" value="NZ_LT629799.1"/>
</dbReference>
<dbReference type="Pfam" id="PF00903">
    <property type="entry name" value="Glyoxalase"/>
    <property type="match status" value="1"/>
</dbReference>
<dbReference type="EMBL" id="LT629799">
    <property type="protein sequence ID" value="SDU97487.1"/>
    <property type="molecule type" value="Genomic_DNA"/>
</dbReference>